<dbReference type="Proteomes" id="UP001596445">
    <property type="component" value="Unassembled WGS sequence"/>
</dbReference>
<feature type="transmembrane region" description="Helical" evidence="7">
    <location>
        <begin position="193"/>
        <end position="215"/>
    </location>
</feature>
<keyword evidence="3" id="KW-1003">Cell membrane</keyword>
<evidence type="ECO:0000313" key="8">
    <source>
        <dbReference type="EMBL" id="MFC7058312.1"/>
    </source>
</evidence>
<name>A0ABD5W6H5_9EURY</name>
<evidence type="ECO:0000256" key="6">
    <source>
        <dbReference type="ARBA" id="ARBA00023136"/>
    </source>
</evidence>
<keyword evidence="5 7" id="KW-1133">Transmembrane helix</keyword>
<keyword evidence="9" id="KW-1185">Reference proteome</keyword>
<dbReference type="RefSeq" id="WP_382186858.1">
    <property type="nucleotide sequence ID" value="NZ_JBHSZI010000001.1"/>
</dbReference>
<evidence type="ECO:0000256" key="7">
    <source>
        <dbReference type="SAM" id="Phobius"/>
    </source>
</evidence>
<feature type="transmembrane region" description="Helical" evidence="7">
    <location>
        <begin position="538"/>
        <end position="560"/>
    </location>
</feature>
<feature type="transmembrane region" description="Helical" evidence="7">
    <location>
        <begin position="29"/>
        <end position="47"/>
    </location>
</feature>
<feature type="transmembrane region" description="Helical" evidence="7">
    <location>
        <begin position="125"/>
        <end position="147"/>
    </location>
</feature>
<feature type="transmembrane region" description="Helical" evidence="7">
    <location>
        <begin position="314"/>
        <end position="334"/>
    </location>
</feature>
<sequence>MAALPLLATAVLLVGLLWSATRAMPVAWIIALVVGFVVWGLPVDWLAASSLVGVITALEILFIVAGALVLLYTMLQAGALDRINKGFAAVSADRRVQIILLGFFMATFIEGAAGFGTPAAVVAPLLLGLGFPALAAVIAALIGHVIAVTYGAVGTPIIVGIEAPFAEGRYPEALAEGGFEVTEFSQEVAAWAATYHALVGFLMPLMAVAMVTYFFGEERSLEPTREVVPLALVAGVSFVVPYWVSAWFITAEFPSLIGAMVGGTVTVGLLNAGYLVPDDEWEFPERDRWADHWVGDIEPGGEEMARDDDREMSLLKAWSPYIILVVLLVVTRAVDPISDAISNGDNTVSVAVDGLGEFAFGVILEWDAILGYEALGSDIGLVNVPGFWLFLSAIAAIFIFGMSGDEIAAAWKEAGQKLVAPLIALVFVISMVQVMLNAGTYYGIEGMLNGTAPPEVLASGAADIWKNANMIEVLAVATADTLGNVYPAIASLVGALGAAMTGSNTVSNLTFSQFQFTVAQQIDVPTQLVVGAQAVGGAMGNLVAIHNVVAALATVGLVGQEGRIMRLNLIPLLYYATGVGLLTMLFSFVIFTGVFGQAV</sequence>
<feature type="transmembrane region" description="Helical" evidence="7">
    <location>
        <begin position="418"/>
        <end position="444"/>
    </location>
</feature>
<keyword evidence="2" id="KW-0813">Transport</keyword>
<protein>
    <submittedName>
        <fullName evidence="8">L-lactate permease</fullName>
    </submittedName>
</protein>
<keyword evidence="6 7" id="KW-0472">Membrane</keyword>
<feature type="transmembrane region" description="Helical" evidence="7">
    <location>
        <begin position="387"/>
        <end position="411"/>
    </location>
</feature>
<evidence type="ECO:0000256" key="1">
    <source>
        <dbReference type="ARBA" id="ARBA00004651"/>
    </source>
</evidence>
<evidence type="ECO:0000256" key="2">
    <source>
        <dbReference type="ARBA" id="ARBA00022448"/>
    </source>
</evidence>
<accession>A0ABD5W6H5</accession>
<feature type="transmembrane region" description="Helical" evidence="7">
    <location>
        <begin position="255"/>
        <end position="276"/>
    </location>
</feature>
<dbReference type="PANTHER" id="PTHR30003">
    <property type="entry name" value="L-LACTATE PERMEASE"/>
    <property type="match status" value="1"/>
</dbReference>
<dbReference type="Pfam" id="PF02652">
    <property type="entry name" value="Lactate_perm"/>
    <property type="match status" value="1"/>
</dbReference>
<keyword evidence="4 7" id="KW-0812">Transmembrane</keyword>
<feature type="transmembrane region" description="Helical" evidence="7">
    <location>
        <begin position="227"/>
        <end position="249"/>
    </location>
</feature>
<proteinExistence type="predicted"/>
<comment type="subcellular location">
    <subcellularLocation>
        <location evidence="1">Cell membrane</location>
        <topology evidence="1">Multi-pass membrane protein</topology>
    </subcellularLocation>
</comment>
<gene>
    <name evidence="8" type="ORF">ACFQQG_09140</name>
</gene>
<dbReference type="PANTHER" id="PTHR30003:SF0">
    <property type="entry name" value="GLYCOLATE PERMEASE GLCA-RELATED"/>
    <property type="match status" value="1"/>
</dbReference>
<reference evidence="8 9" key="1">
    <citation type="journal article" date="2019" name="Int. J. Syst. Evol. Microbiol.">
        <title>The Global Catalogue of Microorganisms (GCM) 10K type strain sequencing project: providing services to taxonomists for standard genome sequencing and annotation.</title>
        <authorList>
            <consortium name="The Broad Institute Genomics Platform"/>
            <consortium name="The Broad Institute Genome Sequencing Center for Infectious Disease"/>
            <person name="Wu L."/>
            <person name="Ma J."/>
        </authorList>
    </citation>
    <scope>NUCLEOTIDE SEQUENCE [LARGE SCALE GENOMIC DNA]</scope>
    <source>
        <strain evidence="8 9">JCM 30072</strain>
    </source>
</reference>
<evidence type="ECO:0000256" key="5">
    <source>
        <dbReference type="ARBA" id="ARBA00022989"/>
    </source>
</evidence>
<feature type="transmembrane region" description="Helical" evidence="7">
    <location>
        <begin position="54"/>
        <end position="75"/>
    </location>
</feature>
<dbReference type="AlphaFoldDB" id="A0ABD5W6H5"/>
<organism evidence="8 9">
    <name type="scientific">Halovenus salina</name>
    <dbReference type="NCBI Taxonomy" id="1510225"/>
    <lineage>
        <taxon>Archaea</taxon>
        <taxon>Methanobacteriati</taxon>
        <taxon>Methanobacteriota</taxon>
        <taxon>Stenosarchaea group</taxon>
        <taxon>Halobacteria</taxon>
        <taxon>Halobacteriales</taxon>
        <taxon>Haloarculaceae</taxon>
        <taxon>Halovenus</taxon>
    </lineage>
</organism>
<feature type="transmembrane region" description="Helical" evidence="7">
    <location>
        <begin position="572"/>
        <end position="595"/>
    </location>
</feature>
<feature type="transmembrane region" description="Helical" evidence="7">
    <location>
        <begin position="95"/>
        <end position="113"/>
    </location>
</feature>
<dbReference type="InterPro" id="IPR003804">
    <property type="entry name" value="Lactate_perm"/>
</dbReference>
<evidence type="ECO:0000256" key="4">
    <source>
        <dbReference type="ARBA" id="ARBA00022692"/>
    </source>
</evidence>
<comment type="caution">
    <text evidence="8">The sequence shown here is derived from an EMBL/GenBank/DDBJ whole genome shotgun (WGS) entry which is preliminary data.</text>
</comment>
<evidence type="ECO:0000256" key="3">
    <source>
        <dbReference type="ARBA" id="ARBA00022475"/>
    </source>
</evidence>
<dbReference type="GO" id="GO:0005886">
    <property type="term" value="C:plasma membrane"/>
    <property type="evidence" value="ECO:0007669"/>
    <property type="project" value="UniProtKB-SubCell"/>
</dbReference>
<dbReference type="EMBL" id="JBHSZI010000001">
    <property type="protein sequence ID" value="MFC7058312.1"/>
    <property type="molecule type" value="Genomic_DNA"/>
</dbReference>
<evidence type="ECO:0000313" key="9">
    <source>
        <dbReference type="Proteomes" id="UP001596445"/>
    </source>
</evidence>